<accession>A0A6N4QDF2</accession>
<dbReference type="OrthoDB" id="9972825at2"/>
<dbReference type="EMBL" id="RQFF01000030">
    <property type="protein sequence ID" value="TGK69183.1"/>
    <property type="molecule type" value="Genomic_DNA"/>
</dbReference>
<dbReference type="PROSITE" id="PS51257">
    <property type="entry name" value="PROKAR_LIPOPROTEIN"/>
    <property type="match status" value="1"/>
</dbReference>
<dbReference type="RefSeq" id="WP_135634036.1">
    <property type="nucleotide sequence ID" value="NZ_RQFE01000024.1"/>
</dbReference>
<evidence type="ECO:0000313" key="2">
    <source>
        <dbReference type="Proteomes" id="UP000297239"/>
    </source>
</evidence>
<evidence type="ECO:0008006" key="3">
    <source>
        <dbReference type="Google" id="ProtNLM"/>
    </source>
</evidence>
<keyword evidence="2" id="KW-1185">Reference proteome</keyword>
<organism evidence="1 2">
    <name type="scientific">Leptospira kanakyensis</name>
    <dbReference type="NCBI Taxonomy" id="2484968"/>
    <lineage>
        <taxon>Bacteria</taxon>
        <taxon>Pseudomonadati</taxon>
        <taxon>Spirochaetota</taxon>
        <taxon>Spirochaetia</taxon>
        <taxon>Leptospirales</taxon>
        <taxon>Leptospiraceae</taxon>
        <taxon>Leptospira</taxon>
    </lineage>
</organism>
<dbReference type="AlphaFoldDB" id="A0A6N4QDF2"/>
<proteinExistence type="predicted"/>
<dbReference type="Proteomes" id="UP000297239">
    <property type="component" value="Unassembled WGS sequence"/>
</dbReference>
<reference evidence="1" key="1">
    <citation type="journal article" date="2019" name="PLoS Negl. Trop. Dis.">
        <title>Revisiting the worldwide diversity of Leptospira species in the environment.</title>
        <authorList>
            <person name="Vincent A.T."/>
            <person name="Schiettekatte O."/>
            <person name="Bourhy P."/>
            <person name="Veyrier F.J."/>
            <person name="Picardeau M."/>
        </authorList>
    </citation>
    <scope>NUCLEOTIDE SEQUENCE [LARGE SCALE GENOMIC DNA]</scope>
    <source>
        <strain evidence="1">201800293</strain>
    </source>
</reference>
<evidence type="ECO:0000313" key="1">
    <source>
        <dbReference type="EMBL" id="TGK69183.1"/>
    </source>
</evidence>
<comment type="caution">
    <text evidence="1">The sequence shown here is derived from an EMBL/GenBank/DDBJ whole genome shotgun (WGS) entry which is preliminary data.</text>
</comment>
<sequence>MYIKYLFLLLLLLLASCYPSVVKVHSVYHPYLIKNLCNVSILGKFDRVRSISIFLEEDNILDLNAEEVREKEIFLDQGSEYFFPVESFRDSVFKQKIPCKKQTIRVRYVISDGTQILDIKTKGLKIQNFVIKDSKEGLFYNEKK</sequence>
<name>A0A6N4QDF2_9LEPT</name>
<protein>
    <recommendedName>
        <fullName evidence="3">Lipoprotein</fullName>
    </recommendedName>
</protein>
<gene>
    <name evidence="1" type="ORF">EHQ18_10150</name>
</gene>